<dbReference type="Proteomes" id="UP000318017">
    <property type="component" value="Chromosome"/>
</dbReference>
<dbReference type="EMBL" id="CP036298">
    <property type="protein sequence ID" value="QDV22684.1"/>
    <property type="molecule type" value="Genomic_DNA"/>
</dbReference>
<evidence type="ECO:0000313" key="2">
    <source>
        <dbReference type="Proteomes" id="UP000318017"/>
    </source>
</evidence>
<gene>
    <name evidence="1" type="ORF">Q31a_09700</name>
</gene>
<accession>A0A518G277</accession>
<dbReference type="KEGG" id="ahel:Q31a_09700"/>
<proteinExistence type="predicted"/>
<dbReference type="OrthoDB" id="244112at2"/>
<name>A0A518G277_9BACT</name>
<organism evidence="1 2">
    <name type="scientific">Aureliella helgolandensis</name>
    <dbReference type="NCBI Taxonomy" id="2527968"/>
    <lineage>
        <taxon>Bacteria</taxon>
        <taxon>Pseudomonadati</taxon>
        <taxon>Planctomycetota</taxon>
        <taxon>Planctomycetia</taxon>
        <taxon>Pirellulales</taxon>
        <taxon>Pirellulaceae</taxon>
        <taxon>Aureliella</taxon>
    </lineage>
</organism>
<evidence type="ECO:0000313" key="1">
    <source>
        <dbReference type="EMBL" id="QDV22684.1"/>
    </source>
</evidence>
<dbReference type="AlphaFoldDB" id="A0A518G277"/>
<reference evidence="1 2" key="1">
    <citation type="submission" date="2019-02" db="EMBL/GenBank/DDBJ databases">
        <title>Deep-cultivation of Planctomycetes and their phenomic and genomic characterization uncovers novel biology.</title>
        <authorList>
            <person name="Wiegand S."/>
            <person name="Jogler M."/>
            <person name="Boedeker C."/>
            <person name="Pinto D."/>
            <person name="Vollmers J."/>
            <person name="Rivas-Marin E."/>
            <person name="Kohn T."/>
            <person name="Peeters S.H."/>
            <person name="Heuer A."/>
            <person name="Rast P."/>
            <person name="Oberbeckmann S."/>
            <person name="Bunk B."/>
            <person name="Jeske O."/>
            <person name="Meyerdierks A."/>
            <person name="Storesund J.E."/>
            <person name="Kallscheuer N."/>
            <person name="Luecker S."/>
            <person name="Lage O.M."/>
            <person name="Pohl T."/>
            <person name="Merkel B.J."/>
            <person name="Hornburger P."/>
            <person name="Mueller R.-W."/>
            <person name="Bruemmer F."/>
            <person name="Labrenz M."/>
            <person name="Spormann A.M."/>
            <person name="Op den Camp H."/>
            <person name="Overmann J."/>
            <person name="Amann R."/>
            <person name="Jetten M.S.M."/>
            <person name="Mascher T."/>
            <person name="Medema M.H."/>
            <person name="Devos D.P."/>
            <person name="Kaster A.-K."/>
            <person name="Ovreas L."/>
            <person name="Rohde M."/>
            <person name="Galperin M.Y."/>
            <person name="Jogler C."/>
        </authorList>
    </citation>
    <scope>NUCLEOTIDE SEQUENCE [LARGE SCALE GENOMIC DNA]</scope>
    <source>
        <strain evidence="1 2">Q31a</strain>
    </source>
</reference>
<sequence>MVGSPSSTPLRPSVQMLCGFLICLLSVAWGQLAFSEERPSAAPQADTTAMERLSDTIESWIGQLDSPAFHEREQASQHLLEIGQPAVLRLQKMGKQSSLESSRRAAEIIASFERETFAALSKKFLTEADSRKSYGLPGWDVFRSVVGTSRTSKLLFLEAVKQQNELMLAIQAQGVLGGVLRVPQAGSNAAIPTANLLKVQDAKAAAQRVMTLANEAALEISLRQRVSSDSNIGDIVALLLAAGNVDQPTPVEISEVVYTNLSLYTLTHYLSKQGFGACLKRLLAGWIPKTHDSFAGRAMIVGLEHSIPEVTLVARKQLKPNTDPPTCRLALQCFLRFGDETDVPQVAAFLEDETTIVRISRENLMQALDLPSDLGIDVSDVGPPGIGPLVPIRREKQFYTVQMNDLALATAMKLSGGSPDAFFANYTADARYGANIYSLALPEENAELRRQYISDWRKAHFPAAPTN</sequence>
<protein>
    <submittedName>
        <fullName evidence="1">Uncharacterized protein</fullName>
    </submittedName>
</protein>
<keyword evidence="2" id="KW-1185">Reference proteome</keyword>
<dbReference type="RefSeq" id="WP_145074582.1">
    <property type="nucleotide sequence ID" value="NZ_CP036298.1"/>
</dbReference>